<evidence type="ECO:0000256" key="1">
    <source>
        <dbReference type="ARBA" id="ARBA00022722"/>
    </source>
</evidence>
<evidence type="ECO:0000256" key="5">
    <source>
        <dbReference type="ARBA" id="ARBA00022806"/>
    </source>
</evidence>
<keyword evidence="9 11" id="KW-0234">DNA repair</keyword>
<dbReference type="PANTHER" id="PTHR43788">
    <property type="entry name" value="DNA2/NAM7 HELICASE FAMILY MEMBER"/>
    <property type="match status" value="1"/>
</dbReference>
<dbReference type="GO" id="GO:0003677">
    <property type="term" value="F:DNA binding"/>
    <property type="evidence" value="ECO:0007669"/>
    <property type="project" value="UniProtKB-UniRule"/>
</dbReference>
<evidence type="ECO:0000256" key="6">
    <source>
        <dbReference type="ARBA" id="ARBA00022839"/>
    </source>
</evidence>
<evidence type="ECO:0000256" key="2">
    <source>
        <dbReference type="ARBA" id="ARBA00022741"/>
    </source>
</evidence>
<evidence type="ECO:0000256" key="9">
    <source>
        <dbReference type="ARBA" id="ARBA00023204"/>
    </source>
</evidence>
<dbReference type="GO" id="GO:0005524">
    <property type="term" value="F:ATP binding"/>
    <property type="evidence" value="ECO:0007669"/>
    <property type="project" value="UniProtKB-KW"/>
</dbReference>
<dbReference type="AlphaFoldDB" id="B4S9Z3"/>
<dbReference type="STRING" id="324925.Ppha_1432"/>
<comment type="subunit">
    <text evidence="11">Heterotrimer of RecB, RecC and RecD. All subunits contribute to DNA-binding.</text>
</comment>
<dbReference type="GO" id="GO:0043139">
    <property type="term" value="F:5'-3' DNA helicase activity"/>
    <property type="evidence" value="ECO:0007669"/>
    <property type="project" value="UniProtKB-UniRule"/>
</dbReference>
<evidence type="ECO:0000256" key="7">
    <source>
        <dbReference type="ARBA" id="ARBA00022840"/>
    </source>
</evidence>
<dbReference type="InterPro" id="IPR027417">
    <property type="entry name" value="P-loop_NTPase"/>
</dbReference>
<protein>
    <recommendedName>
        <fullName evidence="11">RecBCD enzyme subunit RecD</fullName>
        <ecNumber evidence="11">5.6.2.3</ecNumber>
    </recommendedName>
    <alternativeName>
        <fullName evidence="11">DNA 5'-3' helicase subunit RecD</fullName>
    </alternativeName>
    <alternativeName>
        <fullName evidence="11">Exonuclease V subunit RecD</fullName>
        <shortName evidence="11">ExoV subunit RecD</shortName>
    </alternativeName>
    <alternativeName>
        <fullName evidence="11">Helicase/nuclease RecBCD subunit RecD</fullName>
    </alternativeName>
</protein>
<organism evidence="14 15">
    <name type="scientific">Pelodictyon phaeoclathratiforme (strain DSM 5477 / BU-1)</name>
    <dbReference type="NCBI Taxonomy" id="324925"/>
    <lineage>
        <taxon>Bacteria</taxon>
        <taxon>Pseudomonadati</taxon>
        <taxon>Chlorobiota</taxon>
        <taxon>Chlorobiia</taxon>
        <taxon>Chlorobiales</taxon>
        <taxon>Chlorobiaceae</taxon>
        <taxon>Chlorobium/Pelodictyon group</taxon>
        <taxon>Pelodictyon</taxon>
    </lineage>
</organism>
<dbReference type="InterPro" id="IPR006344">
    <property type="entry name" value="RecD"/>
</dbReference>
<dbReference type="GO" id="GO:0016887">
    <property type="term" value="F:ATP hydrolysis activity"/>
    <property type="evidence" value="ECO:0007669"/>
    <property type="project" value="RHEA"/>
</dbReference>
<dbReference type="GO" id="GO:0008854">
    <property type="term" value="F:exodeoxyribonuclease V activity"/>
    <property type="evidence" value="ECO:0007669"/>
    <property type="project" value="InterPro"/>
</dbReference>
<evidence type="ECO:0000259" key="12">
    <source>
        <dbReference type="Pfam" id="PF13538"/>
    </source>
</evidence>
<reference evidence="14 15" key="1">
    <citation type="submission" date="2008-06" db="EMBL/GenBank/DDBJ databases">
        <title>Complete sequence of Pelodictyon phaeoclathratiforme BU-1.</title>
        <authorList>
            <consortium name="US DOE Joint Genome Institute"/>
            <person name="Lucas S."/>
            <person name="Copeland A."/>
            <person name="Lapidus A."/>
            <person name="Glavina del Rio T."/>
            <person name="Dalin E."/>
            <person name="Tice H."/>
            <person name="Bruce D."/>
            <person name="Goodwin L."/>
            <person name="Pitluck S."/>
            <person name="Schmutz J."/>
            <person name="Larimer F."/>
            <person name="Land M."/>
            <person name="Hauser L."/>
            <person name="Kyrpides N."/>
            <person name="Mikhailova N."/>
            <person name="Liu Z."/>
            <person name="Li T."/>
            <person name="Zhao F."/>
            <person name="Overmann J."/>
            <person name="Bryant D.A."/>
            <person name="Richardson P."/>
        </authorList>
    </citation>
    <scope>NUCLEOTIDE SEQUENCE [LARGE SCALE GENOMIC DNA]</scope>
    <source>
        <strain evidence="15">DSM 5477 / BU-1</strain>
    </source>
</reference>
<feature type="domain" description="UvrD-like helicase C-terminal" evidence="12">
    <location>
        <begin position="507"/>
        <end position="551"/>
    </location>
</feature>
<dbReference type="EMBL" id="CP001110">
    <property type="protein sequence ID" value="ACF43689.1"/>
    <property type="molecule type" value="Genomic_DNA"/>
</dbReference>
<dbReference type="Pfam" id="PF13538">
    <property type="entry name" value="UvrD_C_2"/>
    <property type="match status" value="1"/>
</dbReference>
<keyword evidence="15" id="KW-1185">Reference proteome</keyword>
<dbReference type="InterPro" id="IPR049550">
    <property type="entry name" value="RecD_N"/>
</dbReference>
<evidence type="ECO:0000256" key="8">
    <source>
        <dbReference type="ARBA" id="ARBA00023125"/>
    </source>
</evidence>
<keyword evidence="2" id="KW-0547">Nucleotide-binding</keyword>
<dbReference type="KEGG" id="pph:Ppha_1432"/>
<keyword evidence="6 11" id="KW-0269">Exonuclease</keyword>
<dbReference type="Pfam" id="PF21185">
    <property type="entry name" value="RecD_N"/>
    <property type="match status" value="1"/>
</dbReference>
<dbReference type="GO" id="GO:0009338">
    <property type="term" value="C:exodeoxyribonuclease V complex"/>
    <property type="evidence" value="ECO:0007669"/>
    <property type="project" value="InterPro"/>
</dbReference>
<evidence type="ECO:0000256" key="11">
    <source>
        <dbReference type="HAMAP-Rule" id="MF_01487"/>
    </source>
</evidence>
<evidence type="ECO:0000256" key="4">
    <source>
        <dbReference type="ARBA" id="ARBA00022801"/>
    </source>
</evidence>
<dbReference type="Gene3D" id="3.40.50.300">
    <property type="entry name" value="P-loop containing nucleotide triphosphate hydrolases"/>
    <property type="match status" value="3"/>
</dbReference>
<evidence type="ECO:0000313" key="14">
    <source>
        <dbReference type="EMBL" id="ACF43689.1"/>
    </source>
</evidence>
<comment type="catalytic activity">
    <reaction evidence="11">
        <text>ATP + H2O = ADP + phosphate + H(+)</text>
        <dbReference type="Rhea" id="RHEA:13065"/>
        <dbReference type="ChEBI" id="CHEBI:15377"/>
        <dbReference type="ChEBI" id="CHEBI:15378"/>
        <dbReference type="ChEBI" id="CHEBI:30616"/>
        <dbReference type="ChEBI" id="CHEBI:43474"/>
        <dbReference type="ChEBI" id="CHEBI:456216"/>
        <dbReference type="EC" id="5.6.2.3"/>
    </reaction>
</comment>
<accession>B4S9Z3</accession>
<comment type="caution">
    <text evidence="11">Lacks conserved residue(s) required for the propagation of feature annotation.</text>
</comment>
<dbReference type="OrthoDB" id="9803432at2"/>
<keyword evidence="5 11" id="KW-0347">Helicase</keyword>
<dbReference type="RefSeq" id="WP_012508177.1">
    <property type="nucleotide sequence ID" value="NC_011060.1"/>
</dbReference>
<dbReference type="NCBIfam" id="TIGR01447">
    <property type="entry name" value="recD"/>
    <property type="match status" value="1"/>
</dbReference>
<evidence type="ECO:0000313" key="15">
    <source>
        <dbReference type="Proteomes" id="UP000002724"/>
    </source>
</evidence>
<keyword evidence="1 11" id="KW-0540">Nuclease</keyword>
<comment type="function">
    <text evidence="11">A helicase/nuclease that prepares dsDNA breaks (DSB) for recombinational DNA repair. Binds to DSBs and unwinds DNA via a highly rapid and processive ATP-dependent bidirectional helicase activity. Unwinds dsDNA until it encounters a Chi (crossover hotspot instigator) sequence from the 3' direction. Cuts ssDNA a few nucleotides 3' to the Chi site. The properties and activities of the enzyme are changed at Chi. The Chi-altered holoenzyme produces a long 3'-ssDNA overhang and facilitates RecA-binding to the ssDNA for homologous DNA recombination and repair. Holoenzyme degrades any linearized DNA that is unable to undergo homologous recombination. In the holoenzyme this subunit has ssDNA-dependent ATPase and 5'-3' helicase activity. When added to pre-assembled RecBC greatly stimulates nuclease activity and augments holoenzyme processivity. Negatively regulates the RecA-loading ability of RecBCD.</text>
</comment>
<dbReference type="Pfam" id="PF13245">
    <property type="entry name" value="AAA_19"/>
    <property type="match status" value="1"/>
</dbReference>
<keyword evidence="10 11" id="KW-0413">Isomerase</keyword>
<comment type="similarity">
    <text evidence="11">Belongs to the RecD family.</text>
</comment>
<name>B4S9Z3_PELPB</name>
<proteinExistence type="inferred from homology"/>
<dbReference type="SUPFAM" id="SSF52540">
    <property type="entry name" value="P-loop containing nucleoside triphosphate hydrolases"/>
    <property type="match status" value="2"/>
</dbReference>
<dbReference type="EC" id="5.6.2.3" evidence="11"/>
<dbReference type="GO" id="GO:0017116">
    <property type="term" value="F:single-stranded DNA helicase activity"/>
    <property type="evidence" value="ECO:0007669"/>
    <property type="project" value="TreeGrafter"/>
</dbReference>
<dbReference type="GO" id="GO:0000724">
    <property type="term" value="P:double-strand break repair via homologous recombination"/>
    <property type="evidence" value="ECO:0007669"/>
    <property type="project" value="UniProtKB-UniRule"/>
</dbReference>
<keyword evidence="8 11" id="KW-0238">DNA-binding</keyword>
<evidence type="ECO:0000259" key="13">
    <source>
        <dbReference type="Pfam" id="PF21185"/>
    </source>
</evidence>
<dbReference type="eggNOG" id="COG0507">
    <property type="taxonomic scope" value="Bacteria"/>
</dbReference>
<dbReference type="InterPro" id="IPR027785">
    <property type="entry name" value="UvrD-like_helicase_C"/>
</dbReference>
<gene>
    <name evidence="11" type="primary">recD</name>
    <name evidence="14" type="ordered locus">Ppha_1432</name>
</gene>
<feature type="domain" description="RecBCD enzyme subunit RecD N-terminal" evidence="13">
    <location>
        <begin position="8"/>
        <end position="102"/>
    </location>
</feature>
<dbReference type="CDD" id="cd18809">
    <property type="entry name" value="SF1_C_RecD"/>
    <property type="match status" value="1"/>
</dbReference>
<dbReference type="HOGENOM" id="CLU_007524_1_2_10"/>
<dbReference type="InterPro" id="IPR041851">
    <property type="entry name" value="RecD_N_sf"/>
</dbReference>
<comment type="miscellaneous">
    <text evidence="11">In the RecBCD complex, RecB has a slow 3'-5' helicase, an exonuclease activity and loads RecA onto ssDNA, RecD has a fast 5'-3' helicase activity, while RecC stimulates the ATPase and processivity of the RecB helicase and contributes to recognition of the Chi site.</text>
</comment>
<keyword evidence="7" id="KW-0067">ATP-binding</keyword>
<keyword evidence="4 11" id="KW-0378">Hydrolase</keyword>
<evidence type="ECO:0000256" key="10">
    <source>
        <dbReference type="ARBA" id="ARBA00023235"/>
    </source>
</evidence>
<keyword evidence="3 11" id="KW-0227">DNA damage</keyword>
<dbReference type="Gene3D" id="1.10.10.1020">
    <property type="entry name" value="RecBCD complex, subunit RecD, N-terminal domain"/>
    <property type="match status" value="1"/>
</dbReference>
<dbReference type="HAMAP" id="MF_01487">
    <property type="entry name" value="RecD"/>
    <property type="match status" value="1"/>
</dbReference>
<dbReference type="CDD" id="cd17933">
    <property type="entry name" value="DEXSc_RecD-like"/>
    <property type="match status" value="1"/>
</dbReference>
<sequence length="576" mass="63618">MSRVYQERAIDRHFAAFICHQATGRVSELFRLVVSLASSAVGQGSSCLNLQDIAEESIVIENKEFRLPRLDALMELLKSATVVSFPGGHFRPLVLDATGRLYLYRYWHYEQELQRTILRKAGAAFDNIDETILLDALERLFPSSGRRESDRQKDATVFALRRQFCVLSGAPGTGKTSTVVRILALLREQKWGMKQRIAMAAPTGKAAARLKTSISDIKRTLDCSDEVKSAIPDDVVTIHRLLGTISGSSRFRHSASNPLPFDTVIIDEASMVALPLMSLLVTALKADARLILLGDHNQLASVEAGSVFGDICSAGSDNNASPLSNSMVLLEKNYRFHPGSGIAEISRAVNEGLEREAVSLLKRSRSSGVTWQELPAPEELQHALANKAVEGFHSYLDAASPAEALERFDRFRILCALRDGPYGVSGLNRTVENILARKALISPASTFYRGRPLMITVNNYAMRLFNGDTGILFPDPENGGSLRAFFFAPDGEIRSIAPERLPQHETAFAITIHKSQGSEFDRLLMLLPPIDSEILTRELIYTGITRAKESVEIWANEEVFCAAVKKQTKRSSGLHF</sequence>
<dbReference type="PANTHER" id="PTHR43788:SF6">
    <property type="entry name" value="DNA HELICASE B"/>
    <property type="match status" value="1"/>
</dbReference>
<evidence type="ECO:0000256" key="3">
    <source>
        <dbReference type="ARBA" id="ARBA00022763"/>
    </source>
</evidence>
<dbReference type="InterPro" id="IPR050534">
    <property type="entry name" value="Coronavir_polyprotein_1ab"/>
</dbReference>
<dbReference type="Proteomes" id="UP000002724">
    <property type="component" value="Chromosome"/>
</dbReference>